<reference evidence="2 3" key="1">
    <citation type="submission" date="2020-08" db="EMBL/GenBank/DDBJ databases">
        <title>Genome public.</title>
        <authorList>
            <person name="Liu C."/>
            <person name="Sun Q."/>
        </authorList>
    </citation>
    <scope>NUCLEOTIDE SEQUENCE [LARGE SCALE GENOMIC DNA]</scope>
    <source>
        <strain evidence="2 3">NSJ-79</strain>
    </source>
</reference>
<name>A0ABR7DUL2_9BACT</name>
<dbReference type="Pfam" id="PF08291">
    <property type="entry name" value="Peptidase_M15_3"/>
    <property type="match status" value="1"/>
</dbReference>
<dbReference type="InterPro" id="IPR009045">
    <property type="entry name" value="Zn_M74/Hedgehog-like"/>
</dbReference>
<dbReference type="Gene3D" id="3.30.1380.10">
    <property type="match status" value="1"/>
</dbReference>
<dbReference type="Proteomes" id="UP000651475">
    <property type="component" value="Unassembled WGS sequence"/>
</dbReference>
<dbReference type="InterPro" id="IPR013230">
    <property type="entry name" value="Peptidase_M15A_C"/>
</dbReference>
<evidence type="ECO:0000259" key="1">
    <source>
        <dbReference type="Pfam" id="PF08291"/>
    </source>
</evidence>
<organism evidence="2 3">
    <name type="scientific">Parabacteroides hominis</name>
    <dbReference type="NCBI Taxonomy" id="2763057"/>
    <lineage>
        <taxon>Bacteria</taxon>
        <taxon>Pseudomonadati</taxon>
        <taxon>Bacteroidota</taxon>
        <taxon>Bacteroidia</taxon>
        <taxon>Bacteroidales</taxon>
        <taxon>Tannerellaceae</taxon>
        <taxon>Parabacteroides</taxon>
    </lineage>
</organism>
<feature type="domain" description="Peptidase M15A C-terminal" evidence="1">
    <location>
        <begin position="6"/>
        <end position="116"/>
    </location>
</feature>
<evidence type="ECO:0000313" key="3">
    <source>
        <dbReference type="Proteomes" id="UP000651475"/>
    </source>
</evidence>
<keyword evidence="3" id="KW-1185">Reference proteome</keyword>
<protein>
    <submittedName>
        <fullName evidence="2">Peptidase M15</fullName>
    </submittedName>
</protein>
<proteinExistence type="predicted"/>
<comment type="caution">
    <text evidence="2">The sequence shown here is derived from an EMBL/GenBank/DDBJ whole genome shotgun (WGS) entry which is preliminary data.</text>
</comment>
<dbReference type="EMBL" id="JACOOJ010000077">
    <property type="protein sequence ID" value="MBC5635128.1"/>
    <property type="molecule type" value="Genomic_DNA"/>
</dbReference>
<dbReference type="RefSeq" id="WP_186931677.1">
    <property type="nucleotide sequence ID" value="NZ_JACOOJ010000077.1"/>
</dbReference>
<accession>A0ABR7DUL2</accession>
<gene>
    <name evidence="2" type="ORF">H8S65_20540</name>
</gene>
<dbReference type="SUPFAM" id="SSF55166">
    <property type="entry name" value="Hedgehog/DD-peptidase"/>
    <property type="match status" value="1"/>
</dbReference>
<sequence length="133" mass="14992">MKISENFELKEFTRSNTATQEGIANDPGVREVKAIENLVVNLLQPLREKYGKRMVINSGYRCPELNKAVGGVPTSQHTKGEAADVACEHPAYLVDCLRRSGLDFDQCIQYSTFVHLSLKLSGQNRKQYLKGRY</sequence>
<evidence type="ECO:0000313" key="2">
    <source>
        <dbReference type="EMBL" id="MBC5635128.1"/>
    </source>
</evidence>